<dbReference type="InterPro" id="IPR041698">
    <property type="entry name" value="Methyltransf_25"/>
</dbReference>
<dbReference type="Gene3D" id="3.40.50.150">
    <property type="entry name" value="Vaccinia Virus protein VP39"/>
    <property type="match status" value="1"/>
</dbReference>
<dbReference type="Pfam" id="PF13649">
    <property type="entry name" value="Methyltransf_25"/>
    <property type="match status" value="1"/>
</dbReference>
<evidence type="ECO:0000256" key="2">
    <source>
        <dbReference type="ARBA" id="ARBA00022679"/>
    </source>
</evidence>
<evidence type="ECO:0000313" key="6">
    <source>
        <dbReference type="EMBL" id="KAG5949525.1"/>
    </source>
</evidence>
<feature type="domain" description="Methyltransferase" evidence="5">
    <location>
        <begin position="117"/>
        <end position="218"/>
    </location>
</feature>
<dbReference type="EMBL" id="SRPO01000004">
    <property type="protein sequence ID" value="KAG5949525.1"/>
    <property type="molecule type" value="Genomic_DNA"/>
</dbReference>
<evidence type="ECO:0000256" key="3">
    <source>
        <dbReference type="ARBA" id="ARBA00022691"/>
    </source>
</evidence>
<protein>
    <recommendedName>
        <fullName evidence="5">Methyltransferase domain-containing protein</fullName>
    </recommendedName>
</protein>
<proteinExistence type="inferred from homology"/>
<dbReference type="AlphaFoldDB" id="A0A9P7MKY9"/>
<evidence type="ECO:0000256" key="1">
    <source>
        <dbReference type="ARBA" id="ARBA00005179"/>
    </source>
</evidence>
<evidence type="ECO:0000259" key="5">
    <source>
        <dbReference type="Pfam" id="PF13649"/>
    </source>
</evidence>
<evidence type="ECO:0000256" key="4">
    <source>
        <dbReference type="ARBA" id="ARBA00038314"/>
    </source>
</evidence>
<gene>
    <name evidence="6" type="ORF">E4U60_004783</name>
</gene>
<keyword evidence="3" id="KW-0949">S-adenosyl-L-methionine</keyword>
<dbReference type="PANTHER" id="PTHR35897">
    <property type="entry name" value="METHYLTRANSFERASE AUSD"/>
    <property type="match status" value="1"/>
</dbReference>
<dbReference type="PANTHER" id="PTHR35897:SF1">
    <property type="entry name" value="METHYLTRANSFERASE AUSD"/>
    <property type="match status" value="1"/>
</dbReference>
<accession>A0A9P7MKY9</accession>
<comment type="caution">
    <text evidence="6">The sequence shown here is derived from an EMBL/GenBank/DDBJ whole genome shotgun (WGS) entry which is preliminary data.</text>
</comment>
<evidence type="ECO:0000313" key="7">
    <source>
        <dbReference type="Proteomes" id="UP000706124"/>
    </source>
</evidence>
<dbReference type="Proteomes" id="UP000706124">
    <property type="component" value="Unassembled WGS sequence"/>
</dbReference>
<name>A0A9P7MKY9_9HYPO</name>
<keyword evidence="2" id="KW-0808">Transferase</keyword>
<organism evidence="6 7">
    <name type="scientific">Claviceps pazoutovae</name>
    <dbReference type="NCBI Taxonomy" id="1649127"/>
    <lineage>
        <taxon>Eukaryota</taxon>
        <taxon>Fungi</taxon>
        <taxon>Dikarya</taxon>
        <taxon>Ascomycota</taxon>
        <taxon>Pezizomycotina</taxon>
        <taxon>Sordariomycetes</taxon>
        <taxon>Hypocreomycetidae</taxon>
        <taxon>Hypocreales</taxon>
        <taxon>Clavicipitaceae</taxon>
        <taxon>Claviceps</taxon>
    </lineage>
</organism>
<sequence>MDIVALQNWAYISELPDEFGPIRSFLRVYSKIPADDIDYHIRRVVCFDIPNSRRRAQDRSTELLADPCPSKREDAWKSTRYPCIGRWNFLRLTKQNDPYYQQVLFRLKLNGSSDAFLDVGCCVGQVLRQLRHDGVQGSQLFGTDVHSKFVDIGYDLFQDHDSIGATFVVGDMLDPEDAQLDVLSRKVTIIYAGSFFHLFNWTQQLCVGKRLVGFLKEGTKNALIYGRHIGTVKPTEPATSTDAPPYLHDKDSFQRLWREIGDSTQTNWVVEVEPAGEILEAFQFKKGASTQVVNFIVYQIL</sequence>
<comment type="pathway">
    <text evidence="1">Secondary metabolite biosynthesis.</text>
</comment>
<dbReference type="GO" id="GO:0016740">
    <property type="term" value="F:transferase activity"/>
    <property type="evidence" value="ECO:0007669"/>
    <property type="project" value="UniProtKB-KW"/>
</dbReference>
<reference evidence="6 7" key="1">
    <citation type="journal article" date="2020" name="bioRxiv">
        <title>Whole genome comparisons of ergot fungi reveals the divergence and evolution of species within the genus Claviceps are the result of varying mechanisms driving genome evolution and host range expansion.</title>
        <authorList>
            <person name="Wyka S.A."/>
            <person name="Mondo S.J."/>
            <person name="Liu M."/>
            <person name="Dettman J."/>
            <person name="Nalam V."/>
            <person name="Broders K.D."/>
        </authorList>
    </citation>
    <scope>NUCLEOTIDE SEQUENCE [LARGE SCALE GENOMIC DNA]</scope>
    <source>
        <strain evidence="6 7">CCC 1485</strain>
    </source>
</reference>
<dbReference type="SUPFAM" id="SSF53335">
    <property type="entry name" value="S-adenosyl-L-methionine-dependent methyltransferases"/>
    <property type="match status" value="1"/>
</dbReference>
<dbReference type="InterPro" id="IPR051654">
    <property type="entry name" value="Meroterpenoid_MTases"/>
</dbReference>
<dbReference type="InterPro" id="IPR029063">
    <property type="entry name" value="SAM-dependent_MTases_sf"/>
</dbReference>
<comment type="similarity">
    <text evidence="4">Belongs to the class I-like SAM-binding methyltransferase superfamily.</text>
</comment>
<keyword evidence="7" id="KW-1185">Reference proteome</keyword>
<dbReference type="OrthoDB" id="2094832at2759"/>